<organism evidence="1 2">
    <name type="scientific">Trichoderma gamsii</name>
    <dbReference type="NCBI Taxonomy" id="398673"/>
    <lineage>
        <taxon>Eukaryota</taxon>
        <taxon>Fungi</taxon>
        <taxon>Dikarya</taxon>
        <taxon>Ascomycota</taxon>
        <taxon>Pezizomycotina</taxon>
        <taxon>Sordariomycetes</taxon>
        <taxon>Hypocreomycetidae</taxon>
        <taxon>Hypocreales</taxon>
        <taxon>Hypocreaceae</taxon>
        <taxon>Trichoderma</taxon>
    </lineage>
</organism>
<evidence type="ECO:0000313" key="2">
    <source>
        <dbReference type="Proteomes" id="UP000054821"/>
    </source>
</evidence>
<gene>
    <name evidence="1" type="ORF">TGAM01_v204969</name>
</gene>
<proteinExistence type="predicted"/>
<evidence type="ECO:0000313" key="1">
    <source>
        <dbReference type="EMBL" id="PON26025.1"/>
    </source>
</evidence>
<reference evidence="1 2" key="1">
    <citation type="journal article" date="2016" name="Genome Announc.">
        <title>Draft Whole-Genome Sequence of Trichoderma gamsii T6085, a Promising Biocontrol Agent of Fusarium Head Blight on Wheat.</title>
        <authorList>
            <person name="Baroncelli R."/>
            <person name="Zapparata A."/>
            <person name="Piaggeschi G."/>
            <person name="Sarrocco S."/>
            <person name="Vannacci G."/>
        </authorList>
    </citation>
    <scope>NUCLEOTIDE SEQUENCE [LARGE SCALE GENOMIC DNA]</scope>
    <source>
        <strain evidence="1 2">T6085</strain>
    </source>
</reference>
<keyword evidence="2" id="KW-1185">Reference proteome</keyword>
<dbReference type="Proteomes" id="UP000054821">
    <property type="component" value="Unassembled WGS sequence"/>
</dbReference>
<dbReference type="AlphaFoldDB" id="A0A2P4ZP12"/>
<comment type="caution">
    <text evidence="1">The sequence shown here is derived from an EMBL/GenBank/DDBJ whole genome shotgun (WGS) entry which is preliminary data.</text>
</comment>
<accession>A0A2P4ZP12</accession>
<dbReference type="GeneID" id="29983661"/>
<sequence>MADEASSSTAGAVGTRAVPALVPGTALRTGGYAASAYGLPARAPRSTRRTDVLYKSYQQAQVFICQVQVSAGTTSVEYNRWELGWCSHPDLVTLITKAPEQQWRRRSEPWDSRRANRNAAAAVDSSSSLCSIFCLFVVTAAAAAEYTEQHGKEMPRAVPRSTRPPQ</sequence>
<protein>
    <submittedName>
        <fullName evidence="1">Uncharacterized protein</fullName>
    </submittedName>
</protein>
<name>A0A2P4ZP12_9HYPO</name>
<dbReference type="RefSeq" id="XP_018663275.1">
    <property type="nucleotide sequence ID" value="XM_018803578.1"/>
</dbReference>
<dbReference type="EMBL" id="JPDN02000015">
    <property type="protein sequence ID" value="PON26025.1"/>
    <property type="molecule type" value="Genomic_DNA"/>
</dbReference>